<dbReference type="PROSITE" id="PS00136">
    <property type="entry name" value="SUBTILASE_ASP"/>
    <property type="match status" value="1"/>
</dbReference>
<dbReference type="PRINTS" id="PR00723">
    <property type="entry name" value="SUBTILISIN"/>
</dbReference>
<comment type="caution">
    <text evidence="11">The sequence shown here is derived from an EMBL/GenBank/DDBJ whole genome shotgun (WGS) entry which is preliminary data.</text>
</comment>
<evidence type="ECO:0000256" key="1">
    <source>
        <dbReference type="ARBA" id="ARBA00011073"/>
    </source>
</evidence>
<evidence type="ECO:0000256" key="4">
    <source>
        <dbReference type="ARBA" id="ARBA00022801"/>
    </source>
</evidence>
<dbReference type="Proteomes" id="UP001172743">
    <property type="component" value="Unassembled WGS sequence"/>
</dbReference>
<accession>A0ABT8GM80</accession>
<keyword evidence="2 6" id="KW-0645">Protease</keyword>
<evidence type="ECO:0000256" key="8">
    <source>
        <dbReference type="SAM" id="SignalP"/>
    </source>
</evidence>
<evidence type="ECO:0000313" key="12">
    <source>
        <dbReference type="Proteomes" id="UP001172743"/>
    </source>
</evidence>
<keyword evidence="3" id="KW-0479">Metal-binding</keyword>
<feature type="signal peptide" evidence="8">
    <location>
        <begin position="1"/>
        <end position="24"/>
    </location>
</feature>
<dbReference type="InterPro" id="IPR023827">
    <property type="entry name" value="Peptidase_S8_Asp-AS"/>
</dbReference>
<sequence>MKKNMAIWLVFILLFSLLSGNVSAANITGKENAKNGNDKERVIILFKEKVDKNLVSNAKGKVNREYKHVPALAITVPATAIKGLRNNPNVAAVEKDEVVQVSAQTQDWGIQRINAPKTWSSGVTGKGIKIAVIDTGISTHDDLVIAGGVAFTDYTTSYQDDNGHGTHVAGIIGAKNNSFGTIGVAPDANIYAVKALDADGSGYVSDIIAGIDWSITNQIHIINLSLGLSVESLALKDVVNKAYNSGVLVVAAAGNSGTADGTGDTVNYPARYDSTIAVAATNNLDARAYFSSTGTAVDVAAPGDRILSTYLGNQYVYMSGTSMAAPYVAGNLALLKQTYPMLSASDLRKKLESSVVDLGLVGKDTYFGFGLIQAPIVMSNTTAPVALTTNTTVSTNKTSYLGGERVTITTKVVDAKGVALSNANVTLSITSPTGRITTLKSLTNASGVLTCYMTTSLYTVKGVYKVKSETTKLNYTSSSATTSFQVR</sequence>
<dbReference type="PANTHER" id="PTHR43806">
    <property type="entry name" value="PEPTIDASE S8"/>
    <property type="match status" value="1"/>
</dbReference>
<protein>
    <submittedName>
        <fullName evidence="11">S8 family peptidase</fullName>
    </submittedName>
</protein>
<name>A0ABT8GM80_9BACL</name>
<dbReference type="Pfam" id="PF05922">
    <property type="entry name" value="Inhibitor_I9"/>
    <property type="match status" value="1"/>
</dbReference>
<dbReference type="InterPro" id="IPR034202">
    <property type="entry name" value="Subtilisin_Carlsberg-like"/>
</dbReference>
<dbReference type="InterPro" id="IPR050131">
    <property type="entry name" value="Peptidase_S8_subtilisin-like"/>
</dbReference>
<evidence type="ECO:0000256" key="7">
    <source>
        <dbReference type="RuleBase" id="RU003355"/>
    </source>
</evidence>
<keyword evidence="5 6" id="KW-0720">Serine protease</keyword>
<dbReference type="Gene3D" id="3.30.70.80">
    <property type="entry name" value="Peptidase S8 propeptide/proteinase inhibitor I9"/>
    <property type="match status" value="1"/>
</dbReference>
<feature type="active site" description="Charge relay system" evidence="6">
    <location>
        <position position="134"/>
    </location>
</feature>
<dbReference type="InterPro" id="IPR000209">
    <property type="entry name" value="Peptidase_S8/S53_dom"/>
</dbReference>
<dbReference type="RefSeq" id="WP_301136622.1">
    <property type="nucleotide sequence ID" value="NZ_JAUHTQ010000002.1"/>
</dbReference>
<proteinExistence type="inferred from homology"/>
<dbReference type="PROSITE" id="PS51892">
    <property type="entry name" value="SUBTILASE"/>
    <property type="match status" value="1"/>
</dbReference>
<keyword evidence="4 6" id="KW-0378">Hydrolase</keyword>
<dbReference type="InterPro" id="IPR015500">
    <property type="entry name" value="Peptidase_S8_subtilisin-rel"/>
</dbReference>
<feature type="active site" description="Charge relay system" evidence="6">
    <location>
        <position position="164"/>
    </location>
</feature>
<dbReference type="SUPFAM" id="SSF54897">
    <property type="entry name" value="Protease propeptides/inhibitors"/>
    <property type="match status" value="1"/>
</dbReference>
<comment type="similarity">
    <text evidence="1 6 7">Belongs to the peptidase S8 family.</text>
</comment>
<dbReference type="PROSITE" id="PS00138">
    <property type="entry name" value="SUBTILASE_SER"/>
    <property type="match status" value="1"/>
</dbReference>
<dbReference type="InterPro" id="IPR022398">
    <property type="entry name" value="Peptidase_S8_His-AS"/>
</dbReference>
<dbReference type="InterPro" id="IPR037045">
    <property type="entry name" value="S8pro/Inhibitor_I9_sf"/>
</dbReference>
<dbReference type="Gene3D" id="2.60.40.1930">
    <property type="match status" value="1"/>
</dbReference>
<evidence type="ECO:0000256" key="3">
    <source>
        <dbReference type="ARBA" id="ARBA00022723"/>
    </source>
</evidence>
<keyword evidence="8" id="KW-0732">Signal</keyword>
<feature type="chain" id="PRO_5045448723" evidence="8">
    <location>
        <begin position="25"/>
        <end position="487"/>
    </location>
</feature>
<gene>
    <name evidence="11" type="ORF">QYB95_03075</name>
</gene>
<feature type="active site" description="Charge relay system" evidence="6">
    <location>
        <position position="322"/>
    </location>
</feature>
<organism evidence="11 12">
    <name type="scientific">Ureibacillus aquaedulcis</name>
    <dbReference type="NCBI Taxonomy" id="3058421"/>
    <lineage>
        <taxon>Bacteria</taxon>
        <taxon>Bacillati</taxon>
        <taxon>Bacillota</taxon>
        <taxon>Bacilli</taxon>
        <taxon>Bacillales</taxon>
        <taxon>Caryophanaceae</taxon>
        <taxon>Ureibacillus</taxon>
    </lineage>
</organism>
<dbReference type="SUPFAM" id="SSF49373">
    <property type="entry name" value="Invasin/intimin cell-adhesion fragments"/>
    <property type="match status" value="1"/>
</dbReference>
<dbReference type="CDD" id="cd07477">
    <property type="entry name" value="Peptidases_S8_Subtilisin_subset"/>
    <property type="match status" value="1"/>
</dbReference>
<feature type="domain" description="Peptidase S8/S53" evidence="9">
    <location>
        <begin position="125"/>
        <end position="370"/>
    </location>
</feature>
<evidence type="ECO:0000259" key="9">
    <source>
        <dbReference type="Pfam" id="PF00082"/>
    </source>
</evidence>
<evidence type="ECO:0000313" key="11">
    <source>
        <dbReference type="EMBL" id="MDN4492512.1"/>
    </source>
</evidence>
<dbReference type="InterPro" id="IPR036852">
    <property type="entry name" value="Peptidase_S8/S53_dom_sf"/>
</dbReference>
<dbReference type="InterPro" id="IPR008964">
    <property type="entry name" value="Invasin/intimin_cell_adhesion"/>
</dbReference>
<feature type="domain" description="Inhibitor I9" evidence="10">
    <location>
        <begin position="53"/>
        <end position="101"/>
    </location>
</feature>
<dbReference type="InterPro" id="IPR010259">
    <property type="entry name" value="S8pro/Inhibitor_I9"/>
</dbReference>
<evidence type="ECO:0000256" key="6">
    <source>
        <dbReference type="PROSITE-ProRule" id="PRU01240"/>
    </source>
</evidence>
<keyword evidence="12" id="KW-1185">Reference proteome</keyword>
<dbReference type="SUPFAM" id="SSF52743">
    <property type="entry name" value="Subtilisin-like"/>
    <property type="match status" value="1"/>
</dbReference>
<evidence type="ECO:0000259" key="10">
    <source>
        <dbReference type="Pfam" id="PF05922"/>
    </source>
</evidence>
<evidence type="ECO:0000256" key="2">
    <source>
        <dbReference type="ARBA" id="ARBA00022670"/>
    </source>
</evidence>
<reference evidence="11" key="1">
    <citation type="submission" date="2023-07" db="EMBL/GenBank/DDBJ databases">
        <title>Ureibacillus sp. isolated from freshwater well.</title>
        <authorList>
            <person name="Kirdat K."/>
            <person name="Bhatt A."/>
            <person name="Teware R."/>
            <person name="Bhavsar Y."/>
            <person name="Yadav A."/>
        </authorList>
    </citation>
    <scope>NUCLEOTIDE SEQUENCE</scope>
    <source>
        <strain evidence="11">BA0131</strain>
    </source>
</reference>
<dbReference type="PROSITE" id="PS00137">
    <property type="entry name" value="SUBTILASE_HIS"/>
    <property type="match status" value="1"/>
</dbReference>
<evidence type="ECO:0000256" key="5">
    <source>
        <dbReference type="ARBA" id="ARBA00022825"/>
    </source>
</evidence>
<dbReference type="EMBL" id="JAUHTQ010000002">
    <property type="protein sequence ID" value="MDN4492512.1"/>
    <property type="molecule type" value="Genomic_DNA"/>
</dbReference>
<dbReference type="PANTHER" id="PTHR43806:SF11">
    <property type="entry name" value="CEREVISIN-RELATED"/>
    <property type="match status" value="1"/>
</dbReference>
<dbReference type="Gene3D" id="3.40.50.200">
    <property type="entry name" value="Peptidase S8/S53 domain"/>
    <property type="match status" value="1"/>
</dbReference>
<dbReference type="Pfam" id="PF00082">
    <property type="entry name" value="Peptidase_S8"/>
    <property type="match status" value="1"/>
</dbReference>
<dbReference type="InterPro" id="IPR023828">
    <property type="entry name" value="Peptidase_S8_Ser-AS"/>
</dbReference>